<protein>
    <submittedName>
        <fullName evidence="2">Uncharacterized protein</fullName>
    </submittedName>
</protein>
<organism evidence="2 3">
    <name type="scientific">Cordylochernes scorpioides</name>
    <dbReference type="NCBI Taxonomy" id="51811"/>
    <lineage>
        <taxon>Eukaryota</taxon>
        <taxon>Metazoa</taxon>
        <taxon>Ecdysozoa</taxon>
        <taxon>Arthropoda</taxon>
        <taxon>Chelicerata</taxon>
        <taxon>Arachnida</taxon>
        <taxon>Pseudoscorpiones</taxon>
        <taxon>Cheliferoidea</taxon>
        <taxon>Chernetidae</taxon>
        <taxon>Cordylochernes</taxon>
    </lineage>
</organism>
<dbReference type="EMBL" id="CP092886">
    <property type="protein sequence ID" value="UYV84302.1"/>
    <property type="molecule type" value="Genomic_DNA"/>
</dbReference>
<evidence type="ECO:0000256" key="1">
    <source>
        <dbReference type="SAM" id="Phobius"/>
    </source>
</evidence>
<name>A0ABY6LVY5_9ARAC</name>
<sequence>MPFWINFPELGADVRHPRVADAGAGLPTVPGGHGVLLLSSAMLSFSYLLSAHTFAAVRSTWLVVYIAFRRACVVQEVLQNCACCGLLATGSGILGLHTTLFLWPMYLIIPYFQSYPAMLAATICGSVCALVHGIDAIIAFRSRISNNR</sequence>
<keyword evidence="1" id="KW-0472">Membrane</keyword>
<proteinExistence type="predicted"/>
<feature type="transmembrane region" description="Helical" evidence="1">
    <location>
        <begin position="115"/>
        <end position="140"/>
    </location>
</feature>
<keyword evidence="1" id="KW-1133">Transmembrane helix</keyword>
<keyword evidence="3" id="KW-1185">Reference proteome</keyword>
<evidence type="ECO:0000313" key="3">
    <source>
        <dbReference type="Proteomes" id="UP001235939"/>
    </source>
</evidence>
<reference evidence="2 3" key="1">
    <citation type="submission" date="2022-03" db="EMBL/GenBank/DDBJ databases">
        <title>A chromosomal length assembly of Cordylochernes scorpioides.</title>
        <authorList>
            <person name="Zeh D."/>
            <person name="Zeh J."/>
        </authorList>
    </citation>
    <scope>NUCLEOTIDE SEQUENCE [LARGE SCALE GENOMIC DNA]</scope>
    <source>
        <strain evidence="2">IN4F17</strain>
        <tissue evidence="2">Whole Body</tissue>
    </source>
</reference>
<gene>
    <name evidence="2" type="ORF">LAZ67_X001778</name>
</gene>
<evidence type="ECO:0000313" key="2">
    <source>
        <dbReference type="EMBL" id="UYV84302.1"/>
    </source>
</evidence>
<feature type="transmembrane region" description="Helical" evidence="1">
    <location>
        <begin position="45"/>
        <end position="68"/>
    </location>
</feature>
<accession>A0ABY6LVY5</accession>
<dbReference type="Proteomes" id="UP001235939">
    <property type="component" value="Chromosome X"/>
</dbReference>
<keyword evidence="1" id="KW-0812">Transmembrane</keyword>
<feature type="transmembrane region" description="Helical" evidence="1">
    <location>
        <begin position="80"/>
        <end position="103"/>
    </location>
</feature>